<sequence length="185" mass="21655">MAQTTKRALAASLKKMLSKKPLDKITVKDITDDCELNRQTFYYHFQDIYDLVEWIFQTEAEQVIGGNRTLDTWQEGFLQLFDYVLENRELALNVYRSLSRDTLEEYLRRVTFALLMSVINEQAENLPVSDADKRFIADFYKHAFVGLMLDWVRSGMKEDPAAIVRRLNILIEGDIEKALEKFEKS</sequence>
<dbReference type="Gene3D" id="1.10.357.10">
    <property type="entry name" value="Tetracycline Repressor, domain 2"/>
    <property type="match status" value="1"/>
</dbReference>
<accession>A0A926DD65</accession>
<dbReference type="SUPFAM" id="SSF46689">
    <property type="entry name" value="Homeodomain-like"/>
    <property type="match status" value="1"/>
</dbReference>
<keyword evidence="5" id="KW-1185">Reference proteome</keyword>
<dbReference type="AlphaFoldDB" id="A0A926DD65"/>
<feature type="DNA-binding region" description="H-T-H motif" evidence="2">
    <location>
        <begin position="26"/>
        <end position="45"/>
    </location>
</feature>
<dbReference type="InterPro" id="IPR001647">
    <property type="entry name" value="HTH_TetR"/>
</dbReference>
<organism evidence="4 5">
    <name type="scientific">Feifania hominis</name>
    <dbReference type="NCBI Taxonomy" id="2763660"/>
    <lineage>
        <taxon>Bacteria</taxon>
        <taxon>Bacillati</taxon>
        <taxon>Bacillota</taxon>
        <taxon>Clostridia</taxon>
        <taxon>Eubacteriales</taxon>
        <taxon>Feifaniaceae</taxon>
        <taxon>Feifania</taxon>
    </lineage>
</organism>
<reference evidence="4" key="1">
    <citation type="submission" date="2020-08" db="EMBL/GenBank/DDBJ databases">
        <title>Genome public.</title>
        <authorList>
            <person name="Liu C."/>
            <person name="Sun Q."/>
        </authorList>
    </citation>
    <scope>NUCLEOTIDE SEQUENCE</scope>
    <source>
        <strain evidence="4">BX7</strain>
    </source>
</reference>
<dbReference type="InterPro" id="IPR039532">
    <property type="entry name" value="TetR_C_Firmicutes"/>
</dbReference>
<dbReference type="GO" id="GO:0003677">
    <property type="term" value="F:DNA binding"/>
    <property type="evidence" value="ECO:0007669"/>
    <property type="project" value="UniProtKB-UniRule"/>
</dbReference>
<dbReference type="Proteomes" id="UP000620366">
    <property type="component" value="Unassembled WGS sequence"/>
</dbReference>
<evidence type="ECO:0000259" key="3">
    <source>
        <dbReference type="PROSITE" id="PS50977"/>
    </source>
</evidence>
<dbReference type="PANTHER" id="PTHR43479:SF7">
    <property type="entry name" value="TETR-FAMILY TRANSCRIPTIONAL REGULATOR"/>
    <property type="match status" value="1"/>
</dbReference>
<dbReference type="RefSeq" id="WP_249299690.1">
    <property type="nucleotide sequence ID" value="NZ_JACRSP010000002.1"/>
</dbReference>
<dbReference type="InterPro" id="IPR050624">
    <property type="entry name" value="HTH-type_Tx_Regulator"/>
</dbReference>
<dbReference type="EMBL" id="JACRSP010000002">
    <property type="protein sequence ID" value="MBC8535948.1"/>
    <property type="molecule type" value="Genomic_DNA"/>
</dbReference>
<evidence type="ECO:0000256" key="1">
    <source>
        <dbReference type="ARBA" id="ARBA00023125"/>
    </source>
</evidence>
<dbReference type="PANTHER" id="PTHR43479">
    <property type="entry name" value="ACREF/ENVCD OPERON REPRESSOR-RELATED"/>
    <property type="match status" value="1"/>
</dbReference>
<evidence type="ECO:0000313" key="5">
    <source>
        <dbReference type="Proteomes" id="UP000620366"/>
    </source>
</evidence>
<evidence type="ECO:0000256" key="2">
    <source>
        <dbReference type="PROSITE-ProRule" id="PRU00335"/>
    </source>
</evidence>
<evidence type="ECO:0000313" key="4">
    <source>
        <dbReference type="EMBL" id="MBC8535948.1"/>
    </source>
</evidence>
<protein>
    <submittedName>
        <fullName evidence="4">TetR/AcrR family transcriptional regulator C-terminal domain-containing protein</fullName>
    </submittedName>
</protein>
<comment type="caution">
    <text evidence="4">The sequence shown here is derived from an EMBL/GenBank/DDBJ whole genome shotgun (WGS) entry which is preliminary data.</text>
</comment>
<gene>
    <name evidence="4" type="ORF">H8695_04495</name>
</gene>
<name>A0A926DD65_9FIRM</name>
<dbReference type="Pfam" id="PF00440">
    <property type="entry name" value="TetR_N"/>
    <property type="match status" value="1"/>
</dbReference>
<dbReference type="Pfam" id="PF14278">
    <property type="entry name" value="TetR_C_8"/>
    <property type="match status" value="1"/>
</dbReference>
<dbReference type="InterPro" id="IPR009057">
    <property type="entry name" value="Homeodomain-like_sf"/>
</dbReference>
<dbReference type="PROSITE" id="PS50977">
    <property type="entry name" value="HTH_TETR_2"/>
    <property type="match status" value="1"/>
</dbReference>
<keyword evidence="1 2" id="KW-0238">DNA-binding</keyword>
<proteinExistence type="predicted"/>
<feature type="domain" description="HTH tetR-type" evidence="3">
    <location>
        <begin position="3"/>
        <end position="63"/>
    </location>
</feature>